<reference evidence="2" key="1">
    <citation type="submission" date="2018-05" db="EMBL/GenBank/DDBJ databases">
        <title>Draft genome of Mucuna pruriens seed.</title>
        <authorList>
            <person name="Nnadi N.E."/>
            <person name="Vos R."/>
            <person name="Hasami M.H."/>
            <person name="Devisetty U.K."/>
            <person name="Aguiy J.C."/>
        </authorList>
    </citation>
    <scope>NUCLEOTIDE SEQUENCE [LARGE SCALE GENOMIC DNA]</scope>
    <source>
        <strain evidence="2">JCA_2017</strain>
    </source>
</reference>
<proteinExistence type="predicted"/>
<evidence type="ECO:0000256" key="1">
    <source>
        <dbReference type="SAM" id="MobiDB-lite"/>
    </source>
</evidence>
<organism evidence="2 3">
    <name type="scientific">Mucuna pruriens</name>
    <name type="common">Velvet bean</name>
    <name type="synonym">Dolichos pruriens</name>
    <dbReference type="NCBI Taxonomy" id="157652"/>
    <lineage>
        <taxon>Eukaryota</taxon>
        <taxon>Viridiplantae</taxon>
        <taxon>Streptophyta</taxon>
        <taxon>Embryophyta</taxon>
        <taxon>Tracheophyta</taxon>
        <taxon>Spermatophyta</taxon>
        <taxon>Magnoliopsida</taxon>
        <taxon>eudicotyledons</taxon>
        <taxon>Gunneridae</taxon>
        <taxon>Pentapetalae</taxon>
        <taxon>rosids</taxon>
        <taxon>fabids</taxon>
        <taxon>Fabales</taxon>
        <taxon>Fabaceae</taxon>
        <taxon>Papilionoideae</taxon>
        <taxon>50 kb inversion clade</taxon>
        <taxon>NPAAA clade</taxon>
        <taxon>indigoferoid/millettioid clade</taxon>
        <taxon>Phaseoleae</taxon>
        <taxon>Mucuna</taxon>
    </lineage>
</organism>
<dbReference type="OrthoDB" id="1747743at2759"/>
<evidence type="ECO:0000313" key="3">
    <source>
        <dbReference type="Proteomes" id="UP000257109"/>
    </source>
</evidence>
<dbReference type="EMBL" id="QJKJ01000476">
    <property type="protein sequence ID" value="RDY12388.1"/>
    <property type="molecule type" value="Genomic_DNA"/>
</dbReference>
<name>A0A371IBF6_MUCPR</name>
<dbReference type="AlphaFoldDB" id="A0A371IBF6"/>
<gene>
    <name evidence="2" type="ORF">CR513_02820</name>
</gene>
<keyword evidence="3" id="KW-1185">Reference proteome</keyword>
<protein>
    <submittedName>
        <fullName evidence="2">Uncharacterized protein</fullName>
    </submittedName>
</protein>
<sequence length="142" mass="16989">MFDELAVNCAKLSLILAIVSMLQESKRLVEKLKLPTLAYPKSYKLQWLNSVGEVVVPLAFTVGQYKDEVLCDVPLSPKEVNEDQTRMKLRREKRQKERKERKKRVKKERWMNHPKGPLRPKDYKHPKQKRKKKMQKERRDCM</sequence>
<accession>A0A371IBF6</accession>
<feature type="non-terminal residue" evidence="2">
    <location>
        <position position="1"/>
    </location>
</feature>
<comment type="caution">
    <text evidence="2">The sequence shown here is derived from an EMBL/GenBank/DDBJ whole genome shotgun (WGS) entry which is preliminary data.</text>
</comment>
<dbReference type="Proteomes" id="UP000257109">
    <property type="component" value="Unassembled WGS sequence"/>
</dbReference>
<feature type="region of interest" description="Disordered" evidence="1">
    <location>
        <begin position="81"/>
        <end position="142"/>
    </location>
</feature>
<feature type="compositionally biased region" description="Basic residues" evidence="1">
    <location>
        <begin position="126"/>
        <end position="136"/>
    </location>
</feature>
<evidence type="ECO:0000313" key="2">
    <source>
        <dbReference type="EMBL" id="RDY12388.1"/>
    </source>
</evidence>